<dbReference type="PANTHER" id="PTHR34216">
    <property type="match status" value="1"/>
</dbReference>
<dbReference type="NCBIfam" id="NF011177">
    <property type="entry name" value="PRK14582.1"/>
    <property type="match status" value="1"/>
</dbReference>
<dbReference type="InterPro" id="IPR032772">
    <property type="entry name" value="PGA_deacetylase_PgaB_C"/>
</dbReference>
<dbReference type="EC" id="3.5.1.-" evidence="4"/>
<dbReference type="InterPro" id="IPR011330">
    <property type="entry name" value="Glyco_hydro/deAcase_b/a-brl"/>
</dbReference>
<dbReference type="Gene3D" id="3.20.20.80">
    <property type="entry name" value="Glycosidases"/>
    <property type="match status" value="1"/>
</dbReference>
<dbReference type="Pfam" id="PF14883">
    <property type="entry name" value="GHL13"/>
    <property type="match status" value="1"/>
</dbReference>
<dbReference type="SUPFAM" id="SSF88713">
    <property type="entry name" value="Glycoside hydrolase/deacetylase"/>
    <property type="match status" value="1"/>
</dbReference>
<dbReference type="RefSeq" id="WP_000945575.1">
    <property type="nucleotide sequence ID" value="NZ_AP018784.2"/>
</dbReference>
<gene>
    <name evidence="4" type="primary">pgaB</name>
    <name evidence="4" type="ORF">GRC73_04995</name>
    <name evidence="5" type="ORF">HIE29_000110</name>
    <name evidence="6" type="ORF">OGM49_09060</name>
    <name evidence="3" type="ORF">R8O40_001753</name>
</gene>
<dbReference type="InterPro" id="IPR002509">
    <property type="entry name" value="NODB_dom"/>
</dbReference>
<dbReference type="Gene3D" id="3.20.20.370">
    <property type="entry name" value="Glycoside hydrolase/deacetylase"/>
    <property type="match status" value="1"/>
</dbReference>
<evidence type="ECO:0000313" key="3">
    <source>
        <dbReference type="EMBL" id="EMJ5253546.1"/>
    </source>
</evidence>
<dbReference type="AlphaFoldDB" id="A0A061KYR7"/>
<dbReference type="CDD" id="cd10964">
    <property type="entry name" value="CE4_PgaB_5s"/>
    <property type="match status" value="1"/>
</dbReference>
<dbReference type="EMBL" id="ABONVU020000005">
    <property type="protein sequence ID" value="EMJ5253546.1"/>
    <property type="molecule type" value="Genomic_DNA"/>
</dbReference>
<keyword evidence="4" id="KW-0378">Hydrolase</keyword>
<dbReference type="GO" id="GO:0016810">
    <property type="term" value="F:hydrolase activity, acting on carbon-nitrogen (but not peptide) bonds"/>
    <property type="evidence" value="ECO:0007669"/>
    <property type="project" value="InterPro"/>
</dbReference>
<evidence type="ECO:0000313" key="5">
    <source>
        <dbReference type="EMBL" id="HAH7766786.1"/>
    </source>
</evidence>
<dbReference type="EMBL" id="DABCJL010000001">
    <property type="protein sequence ID" value="HAH7766786.1"/>
    <property type="molecule type" value="Genomic_DNA"/>
</dbReference>
<dbReference type="Pfam" id="PF01522">
    <property type="entry name" value="Polysacc_deac_1"/>
    <property type="match status" value="1"/>
</dbReference>
<reference evidence="4" key="1">
    <citation type="journal article" date="2018" name="Genome Biol.">
        <title>SKESA: strategic k-mer extension for scrupulous assemblies.</title>
        <authorList>
            <person name="Souvorov A."/>
            <person name="Agarwala R."/>
            <person name="Lipman D.J."/>
        </authorList>
    </citation>
    <scope>NUCLEOTIDE SEQUENCE [LARGE SCALE GENOMIC DNA]</scope>
    <source>
        <strain evidence="5">C0382</strain>
        <strain evidence="4">EC00763</strain>
    </source>
</reference>
<reference evidence="3" key="4">
    <citation type="submission" date="2024-02" db="EMBL/GenBank/DDBJ databases">
        <authorList>
            <consortium name="Clinical and Environmental Microbiology Branch: Whole genome sequencing antimicrobial resistance pathogens in the healthcare setting"/>
        </authorList>
    </citation>
    <scope>NUCLEOTIDE SEQUENCE</scope>
    <source>
        <strain evidence="3">1924188</strain>
    </source>
</reference>
<dbReference type="EMBL" id="DABBJX010000003">
    <property type="protein sequence ID" value="HAH4523356.1"/>
    <property type="molecule type" value="Genomic_DNA"/>
</dbReference>
<dbReference type="InterPro" id="IPR051398">
    <property type="entry name" value="Polysacch_Deacetylase"/>
</dbReference>
<organism evidence="4">
    <name type="scientific">Escherichia coli</name>
    <dbReference type="NCBI Taxonomy" id="562"/>
    <lineage>
        <taxon>Bacteria</taxon>
        <taxon>Pseudomonadati</taxon>
        <taxon>Pseudomonadota</taxon>
        <taxon>Gammaproteobacteria</taxon>
        <taxon>Enterobacterales</taxon>
        <taxon>Enterobacteriaceae</taxon>
        <taxon>Escherichia</taxon>
    </lineage>
</organism>
<evidence type="ECO:0000313" key="6">
    <source>
        <dbReference type="EMBL" id="WLM97614.1"/>
    </source>
</evidence>
<dbReference type="NCBIfam" id="TIGR03938">
    <property type="entry name" value="deacetyl_PgaB"/>
    <property type="match status" value="1"/>
</dbReference>
<evidence type="ECO:0000256" key="1">
    <source>
        <dbReference type="ARBA" id="ARBA00022729"/>
    </source>
</evidence>
<dbReference type="GO" id="GO:0043708">
    <property type="term" value="P:cell adhesion involved in biofilm formation"/>
    <property type="evidence" value="ECO:0007669"/>
    <property type="project" value="InterPro"/>
</dbReference>
<dbReference type="InterPro" id="IPR023854">
    <property type="entry name" value="PGA_deacetylase_PgaB"/>
</dbReference>
<feature type="domain" description="NodB homology" evidence="2">
    <location>
        <begin position="107"/>
        <end position="349"/>
    </location>
</feature>
<dbReference type="GO" id="GO:0005975">
    <property type="term" value="P:carbohydrate metabolic process"/>
    <property type="evidence" value="ECO:0007669"/>
    <property type="project" value="InterPro"/>
</dbReference>
<evidence type="ECO:0000313" key="4">
    <source>
        <dbReference type="EMBL" id="HAH4523356.1"/>
    </source>
</evidence>
<dbReference type="EMBL" id="CP107128">
    <property type="protein sequence ID" value="WLM97614.1"/>
    <property type="molecule type" value="Genomic_DNA"/>
</dbReference>
<dbReference type="PANTHER" id="PTHR34216:SF7">
    <property type="entry name" value="POLY-BETA-1,6-N-ACETYL-D-GLUCOSAMINE N-DEACETYLASE"/>
    <property type="match status" value="1"/>
</dbReference>
<sequence length="672" mass="77319">MLRNGNKYLLMLVSIIMLTACISQSRTSFIPPQDRESLLAEQPWPHNGFVVISWHNVEDEAADQRFMSVRTSALREQFAWLRENGYQPVSIAQIREAHRGGKPLPEKAVVLTFDDGYQSFYTRVFPILQAFQWPAVWAPVGSWVDTPADKQVKFGDEMVSREYFATWQQVREVARSRLVEVASHTWDSHYGIQANATGSLLPAYVNRAYFTDHARYETAAEYRERIRLDAVKMTEYLRTKAEVNPHVFVWPYGEANGIAIAELKKLGYDMFFTLESGLANASQLDSIPRVLIANNPSLKEFAQQIITVQEKPLQRVMHIDLDYVYDENRQQMDRNIDVLIQRVKDMQISTVYLQAFADPDGDGLVKEVWFPNRLLPMKADIFSRVAWQLRTRSGVNIYAWMPVLSWDLDPTLTRVKYLPTGEKKAQIHPEQYRRLSPFDDRVRAQVGMLYDDLAGHAAFDGILFHDDALLSDYEDASAAAIAAYQQAGFSGSLSEIRQNPEQFKQWTRFKSRALADFTLELSARVKAIRGPHVKTARNIFALPVIQPESEAWFAQNYADFLKSYDWTAIMAMPYMEGVTEKSADQWLIQLTNQMKSIPQAKDKSILELQAQNWQKNGQHQAISSQQLAHWMSLLQLNGVKNYGYYPDNFLHNQPEIDVIRPEFSTAWYPKND</sequence>
<keyword evidence="1" id="KW-0732">Signal</keyword>
<dbReference type="PROSITE" id="PS51257">
    <property type="entry name" value="PROKAR_LIPOPROTEIN"/>
    <property type="match status" value="1"/>
</dbReference>
<dbReference type="Proteomes" id="UP001285616">
    <property type="component" value="Unassembled WGS sequence"/>
</dbReference>
<accession>A0A061KYR7</accession>
<protein>
    <submittedName>
        <fullName evidence="4">Poly-beta-1,6-N-acetyl-D-glucosamine N-deacetylase PgaB</fullName>
        <ecNumber evidence="4">3.5.1.-</ecNumber>
    </submittedName>
</protein>
<proteinExistence type="predicted"/>
<dbReference type="PROSITE" id="PS51677">
    <property type="entry name" value="NODB"/>
    <property type="match status" value="1"/>
</dbReference>
<name>A0A061KYR7_ECOLX</name>
<dbReference type="Proteomes" id="UP000843571">
    <property type="component" value="Unassembled WGS sequence"/>
</dbReference>
<reference evidence="4" key="2">
    <citation type="submission" date="2019-12" db="EMBL/GenBank/DDBJ databases">
        <authorList>
            <consortium name="NCBI Pathogen Detection Project"/>
        </authorList>
    </citation>
    <scope>NUCLEOTIDE SEQUENCE</scope>
    <source>
        <strain evidence="5">C0382</strain>
        <strain evidence="4">EC00763</strain>
    </source>
</reference>
<dbReference type="Proteomes" id="UP001180189">
    <property type="component" value="Chromosome"/>
</dbReference>
<evidence type="ECO:0000259" key="2">
    <source>
        <dbReference type="PROSITE" id="PS51677"/>
    </source>
</evidence>
<reference evidence="6" key="3">
    <citation type="journal article" date="2023" name="Microorganisms">
        <title>Comparative Genomic Analysis of ST131 Subclade C2 of ESBL-Producing E. coli Isolates from Patients with Recurrent and Sporadic Urinary Tract Infections.</title>
        <authorList>
            <person name="Jaen-Luchoro D."/>
            <person name="Kahnamouei A."/>
            <person name="Yazdanshenas S."/>
            <person name="Lindblom A."/>
            <person name="Samuelsson E."/>
            <person name="Ahren C."/>
            <person name="Karami N."/>
        </authorList>
    </citation>
    <scope>NUCLEOTIDE SEQUENCE</scope>
    <source>
        <strain evidence="6">S7</strain>
    </source>
</reference>